<evidence type="ECO:0000313" key="2">
    <source>
        <dbReference type="Proteomes" id="UP000762676"/>
    </source>
</evidence>
<dbReference type="Proteomes" id="UP000762676">
    <property type="component" value="Unassembled WGS sequence"/>
</dbReference>
<organism evidence="1 2">
    <name type="scientific">Elysia marginata</name>
    <dbReference type="NCBI Taxonomy" id="1093978"/>
    <lineage>
        <taxon>Eukaryota</taxon>
        <taxon>Metazoa</taxon>
        <taxon>Spiralia</taxon>
        <taxon>Lophotrochozoa</taxon>
        <taxon>Mollusca</taxon>
        <taxon>Gastropoda</taxon>
        <taxon>Heterobranchia</taxon>
        <taxon>Euthyneura</taxon>
        <taxon>Panpulmonata</taxon>
        <taxon>Sacoglossa</taxon>
        <taxon>Placobranchoidea</taxon>
        <taxon>Plakobranchidae</taxon>
        <taxon>Elysia</taxon>
    </lineage>
</organism>
<keyword evidence="1" id="KW-0255">Endonuclease</keyword>
<dbReference type="AlphaFoldDB" id="A0AAV4J609"/>
<name>A0AAV4J609_9GAST</name>
<keyword evidence="1" id="KW-0540">Nuclease</keyword>
<evidence type="ECO:0000313" key="1">
    <source>
        <dbReference type="EMBL" id="GFS18227.1"/>
    </source>
</evidence>
<reference evidence="1 2" key="1">
    <citation type="journal article" date="2021" name="Elife">
        <title>Chloroplast acquisition without the gene transfer in kleptoplastic sea slugs, Plakobranchus ocellatus.</title>
        <authorList>
            <person name="Maeda T."/>
            <person name="Takahashi S."/>
            <person name="Yoshida T."/>
            <person name="Shimamura S."/>
            <person name="Takaki Y."/>
            <person name="Nagai Y."/>
            <person name="Toyoda A."/>
            <person name="Suzuki Y."/>
            <person name="Arimoto A."/>
            <person name="Ishii H."/>
            <person name="Satoh N."/>
            <person name="Nishiyama T."/>
            <person name="Hasebe M."/>
            <person name="Maruyama T."/>
            <person name="Minagawa J."/>
            <person name="Obokata J."/>
            <person name="Shigenobu S."/>
        </authorList>
    </citation>
    <scope>NUCLEOTIDE SEQUENCE [LARGE SCALE GENOMIC DNA]</scope>
</reference>
<sequence length="115" mass="13565">MWCYRKALRTCWEEHKINEGVLQAAHVTERLLDQLIKRKLHYAGQVIRGSSGHLLHLALEGRIKGRRGRGRPKRSWTDDIKQWTHYRTYGEIKWKADSREELGVMVVNLRTEEGT</sequence>
<keyword evidence="1" id="KW-0378">Hydrolase</keyword>
<keyword evidence="2" id="KW-1185">Reference proteome</keyword>
<gene>
    <name evidence="1" type="ORF">ElyMa_001515900</name>
</gene>
<proteinExistence type="predicted"/>
<protein>
    <submittedName>
        <fullName evidence="1">Endonuclease-reverse transcriptase</fullName>
    </submittedName>
</protein>
<dbReference type="EMBL" id="BMAT01002989">
    <property type="protein sequence ID" value="GFS18227.1"/>
    <property type="molecule type" value="Genomic_DNA"/>
</dbReference>
<dbReference type="GO" id="GO:0004519">
    <property type="term" value="F:endonuclease activity"/>
    <property type="evidence" value="ECO:0007669"/>
    <property type="project" value="UniProtKB-KW"/>
</dbReference>
<comment type="caution">
    <text evidence="1">The sequence shown here is derived from an EMBL/GenBank/DDBJ whole genome shotgun (WGS) entry which is preliminary data.</text>
</comment>
<accession>A0AAV4J609</accession>